<keyword evidence="1" id="KW-0812">Transmembrane</keyword>
<keyword evidence="1" id="KW-0472">Membrane</keyword>
<evidence type="ECO:0000313" key="2">
    <source>
        <dbReference type="EMBL" id="QCY69930.1"/>
    </source>
</evidence>
<feature type="transmembrane region" description="Helical" evidence="1">
    <location>
        <begin position="58"/>
        <end position="82"/>
    </location>
</feature>
<feature type="transmembrane region" description="Helical" evidence="1">
    <location>
        <begin position="13"/>
        <end position="32"/>
    </location>
</feature>
<dbReference type="EMBL" id="CP040812">
    <property type="protein sequence ID" value="QCY69930.1"/>
    <property type="molecule type" value="Genomic_DNA"/>
</dbReference>
<dbReference type="Pfam" id="PF14093">
    <property type="entry name" value="DUF4271"/>
    <property type="match status" value="1"/>
</dbReference>
<feature type="transmembrane region" description="Helical" evidence="1">
    <location>
        <begin position="194"/>
        <end position="216"/>
    </location>
</feature>
<dbReference type="Proteomes" id="UP000309016">
    <property type="component" value="Chromosome"/>
</dbReference>
<accession>A0A5B7X3T5</accession>
<organism evidence="2 3">
    <name type="scientific">Antarcticibacterium flavum</name>
    <dbReference type="NCBI Taxonomy" id="2058175"/>
    <lineage>
        <taxon>Bacteria</taxon>
        <taxon>Pseudomonadati</taxon>
        <taxon>Bacteroidota</taxon>
        <taxon>Flavobacteriia</taxon>
        <taxon>Flavobacteriales</taxon>
        <taxon>Flavobacteriaceae</taxon>
        <taxon>Antarcticibacterium</taxon>
    </lineage>
</organism>
<evidence type="ECO:0000256" key="1">
    <source>
        <dbReference type="SAM" id="Phobius"/>
    </source>
</evidence>
<feature type="transmembrane region" description="Helical" evidence="1">
    <location>
        <begin position="138"/>
        <end position="156"/>
    </location>
</feature>
<dbReference type="InterPro" id="IPR025367">
    <property type="entry name" value="DUF4271"/>
</dbReference>
<gene>
    <name evidence="2" type="ORF">FHG64_11250</name>
</gene>
<dbReference type="KEGG" id="afla:FHG64_11250"/>
<keyword evidence="3" id="KW-1185">Reference proteome</keyword>
<keyword evidence="1" id="KW-1133">Transmembrane helix</keyword>
<feature type="transmembrane region" description="Helical" evidence="1">
    <location>
        <begin position="94"/>
        <end position="114"/>
    </location>
</feature>
<name>A0A5B7X3T5_9FLAO</name>
<proteinExistence type="predicted"/>
<protein>
    <submittedName>
        <fullName evidence="2">DUF4271 domain-containing protein</fullName>
    </submittedName>
</protein>
<reference evidence="2 3" key="1">
    <citation type="submission" date="2019-06" db="EMBL/GenBank/DDBJ databases">
        <title>Complete genome sequence of Antarcticibacterium flavum KCTC 52984T from an Antarctic marine sediment.</title>
        <authorList>
            <person name="Lee Y.M."/>
            <person name="Shin S.C."/>
        </authorList>
    </citation>
    <scope>NUCLEOTIDE SEQUENCE [LARGE SCALE GENOMIC DNA]</scope>
    <source>
        <strain evidence="2 3">KCTC 52984</strain>
    </source>
</reference>
<evidence type="ECO:0000313" key="3">
    <source>
        <dbReference type="Proteomes" id="UP000309016"/>
    </source>
</evidence>
<dbReference type="AlphaFoldDB" id="A0A5B7X3T5"/>
<sequence>MEALERYSTSNDLPTVLIVLTLLLLVLGRQLFQHRFEDFISIFNSGKFLIIKNREHKALFGFNVIMFLVHILIITLFLFVLYRIFVSPVLHDSWIILLRIFTAYGFFALLKITLEKIVANVFDIDETAEHYLFQKHTYRNFISLLFFPAVIFLIYSQEPARAAIMTIIIFFLVATLYSFFRITKKNLGWITRNWFYFILYLCALEITPYVILYKLITTS</sequence>
<dbReference type="OrthoDB" id="1438590at2"/>
<dbReference type="RefSeq" id="WP_139066494.1">
    <property type="nucleotide sequence ID" value="NZ_CP040812.1"/>
</dbReference>
<feature type="transmembrane region" description="Helical" evidence="1">
    <location>
        <begin position="162"/>
        <end position="182"/>
    </location>
</feature>